<organism evidence="8 9">
    <name type="scientific">Theobroma cacao</name>
    <name type="common">Cacao</name>
    <name type="synonym">Cocoa</name>
    <dbReference type="NCBI Taxonomy" id="3641"/>
    <lineage>
        <taxon>Eukaryota</taxon>
        <taxon>Viridiplantae</taxon>
        <taxon>Streptophyta</taxon>
        <taxon>Embryophyta</taxon>
        <taxon>Tracheophyta</taxon>
        <taxon>Spermatophyta</taxon>
        <taxon>Magnoliopsida</taxon>
        <taxon>eudicotyledons</taxon>
        <taxon>Gunneridae</taxon>
        <taxon>Pentapetalae</taxon>
        <taxon>rosids</taxon>
        <taxon>malvids</taxon>
        <taxon>Malvales</taxon>
        <taxon>Malvaceae</taxon>
        <taxon>Byttnerioideae</taxon>
        <taxon>Theobroma</taxon>
    </lineage>
</organism>
<keyword evidence="5" id="KW-0472">Membrane</keyword>
<dbReference type="Proteomes" id="UP000026915">
    <property type="component" value="Chromosome 7"/>
</dbReference>
<evidence type="ECO:0000313" key="8">
    <source>
        <dbReference type="EMBL" id="EOY13650.1"/>
    </source>
</evidence>
<comment type="subcellular location">
    <subcellularLocation>
        <location evidence="1">Membrane</location>
        <topology evidence="1">Single-pass membrane protein</topology>
    </subcellularLocation>
</comment>
<dbReference type="InterPro" id="IPR025287">
    <property type="entry name" value="WAK_GUB"/>
</dbReference>
<keyword evidence="4" id="KW-1133">Transmembrane helix</keyword>
<dbReference type="GO" id="GO:0016020">
    <property type="term" value="C:membrane"/>
    <property type="evidence" value="ECO:0007669"/>
    <property type="project" value="UniProtKB-SubCell"/>
</dbReference>
<dbReference type="Pfam" id="PF13947">
    <property type="entry name" value="GUB_WAK_bind"/>
    <property type="match status" value="1"/>
</dbReference>
<dbReference type="HOGENOM" id="CLU_070211_0_0_1"/>
<dbReference type="GO" id="GO:0030247">
    <property type="term" value="F:polysaccharide binding"/>
    <property type="evidence" value="ECO:0007669"/>
    <property type="project" value="InterPro"/>
</dbReference>
<proteinExistence type="predicted"/>
<dbReference type="OMA" id="TIFMERW"/>
<sequence length="231" mass="26742">MPKPKAQLPWFGLMAALALFLLPEACIAGRRNKDCGFTLCGDVNISYPFRLTSQPRECGVRRLELECDSNNRTTLVMKYGRFYVQNISYVYHTIQVIDANLGRNDCSLPRSSFISDSICKTPYRASYHARSFMYLVNCTTPIKSSLYVDASRCPDRSFLPPTYFYFLDQQTKPRDFDQFCTVEARVPVELENISNVSTLDIYEKLLLGFELSWRYFDDHLLYCAEDKLQVM</sequence>
<dbReference type="eggNOG" id="KOG1187">
    <property type="taxonomic scope" value="Eukaryota"/>
</dbReference>
<keyword evidence="3 6" id="KW-0732">Signal</keyword>
<dbReference type="InParanoid" id="A0A061F8K2"/>
<dbReference type="STRING" id="3641.A0A061F8K2"/>
<evidence type="ECO:0000313" key="9">
    <source>
        <dbReference type="Proteomes" id="UP000026915"/>
    </source>
</evidence>
<dbReference type="PANTHER" id="PTHR33138">
    <property type="entry name" value="OS01G0690200 PROTEIN"/>
    <property type="match status" value="1"/>
</dbReference>
<evidence type="ECO:0000256" key="5">
    <source>
        <dbReference type="ARBA" id="ARBA00023136"/>
    </source>
</evidence>
<accession>A0A061F8K2</accession>
<evidence type="ECO:0000256" key="6">
    <source>
        <dbReference type="SAM" id="SignalP"/>
    </source>
</evidence>
<evidence type="ECO:0000259" key="7">
    <source>
        <dbReference type="Pfam" id="PF13947"/>
    </source>
</evidence>
<dbReference type="AlphaFoldDB" id="A0A061F8K2"/>
<evidence type="ECO:0000256" key="2">
    <source>
        <dbReference type="ARBA" id="ARBA00022692"/>
    </source>
</evidence>
<gene>
    <name evidence="8" type="ORF">TCM_032277</name>
</gene>
<feature type="chain" id="PRO_5001597759" description="Wall-associated receptor kinase galacturonan-binding domain-containing protein" evidence="6">
    <location>
        <begin position="29"/>
        <end position="231"/>
    </location>
</feature>
<evidence type="ECO:0000256" key="3">
    <source>
        <dbReference type="ARBA" id="ARBA00022729"/>
    </source>
</evidence>
<keyword evidence="2" id="KW-0812">Transmembrane</keyword>
<dbReference type="Gramene" id="EOY13650">
    <property type="protein sequence ID" value="EOY13650"/>
    <property type="gene ID" value="TCM_032277"/>
</dbReference>
<dbReference type="PANTHER" id="PTHR33138:SF30">
    <property type="entry name" value="LEAF RUST 10 DISEASE-RESISTANCE LOCUS RECEPTOR-LIKE PROTEIN KINASE-LIKE 2.7"/>
    <property type="match status" value="1"/>
</dbReference>
<feature type="domain" description="Wall-associated receptor kinase galacturonan-binding" evidence="7">
    <location>
        <begin position="35"/>
        <end position="98"/>
    </location>
</feature>
<reference evidence="8 9" key="1">
    <citation type="journal article" date="2013" name="Genome Biol.">
        <title>The genome sequence of the most widely cultivated cacao type and its use to identify candidate genes regulating pod color.</title>
        <authorList>
            <person name="Motamayor J.C."/>
            <person name="Mockaitis K."/>
            <person name="Schmutz J."/>
            <person name="Haiminen N."/>
            <person name="Iii D.L."/>
            <person name="Cornejo O."/>
            <person name="Findley S.D."/>
            <person name="Zheng P."/>
            <person name="Utro F."/>
            <person name="Royaert S."/>
            <person name="Saski C."/>
            <person name="Jenkins J."/>
            <person name="Podicheti R."/>
            <person name="Zhao M."/>
            <person name="Scheffler B.E."/>
            <person name="Stack J.C."/>
            <person name="Feltus F.A."/>
            <person name="Mustiga G.M."/>
            <person name="Amores F."/>
            <person name="Phillips W."/>
            <person name="Marelli J.P."/>
            <person name="May G.D."/>
            <person name="Shapiro H."/>
            <person name="Ma J."/>
            <person name="Bustamante C.D."/>
            <person name="Schnell R.J."/>
            <person name="Main D."/>
            <person name="Gilbert D."/>
            <person name="Parida L."/>
            <person name="Kuhn D.N."/>
        </authorList>
    </citation>
    <scope>NUCLEOTIDE SEQUENCE [LARGE SCALE GENOMIC DNA]</scope>
    <source>
        <strain evidence="9">cv. Matina 1-6</strain>
    </source>
</reference>
<name>A0A061F8K2_THECC</name>
<feature type="signal peptide" evidence="6">
    <location>
        <begin position="1"/>
        <end position="28"/>
    </location>
</feature>
<evidence type="ECO:0000256" key="4">
    <source>
        <dbReference type="ARBA" id="ARBA00022989"/>
    </source>
</evidence>
<dbReference type="EMBL" id="CM001885">
    <property type="protein sequence ID" value="EOY13650.1"/>
    <property type="molecule type" value="Genomic_DNA"/>
</dbReference>
<evidence type="ECO:0000256" key="1">
    <source>
        <dbReference type="ARBA" id="ARBA00004167"/>
    </source>
</evidence>
<protein>
    <recommendedName>
        <fullName evidence="7">Wall-associated receptor kinase galacturonan-binding domain-containing protein</fullName>
    </recommendedName>
</protein>
<keyword evidence="9" id="KW-1185">Reference proteome</keyword>